<evidence type="ECO:0000256" key="2">
    <source>
        <dbReference type="SAM" id="SignalP"/>
    </source>
</evidence>
<dbReference type="EMBL" id="MWLE01000081">
    <property type="protein sequence ID" value="OOV34364.1"/>
    <property type="molecule type" value="Genomic_DNA"/>
</dbReference>
<keyword evidence="2" id="KW-0732">Signal</keyword>
<keyword evidence="1" id="KW-1133">Transmembrane helix</keyword>
<organism evidence="3 4">
    <name type="scientific">Candidatus Synechococcus spongiarum LMB bulk15N</name>
    <dbReference type="NCBI Taxonomy" id="1943583"/>
    <lineage>
        <taxon>Bacteria</taxon>
        <taxon>Bacillati</taxon>
        <taxon>Cyanobacteriota</taxon>
        <taxon>Cyanophyceae</taxon>
        <taxon>Synechococcales</taxon>
        <taxon>Synechococcaceae</taxon>
        <taxon>Synechococcus</taxon>
    </lineage>
</organism>
<dbReference type="Proteomes" id="UP000242590">
    <property type="component" value="Unassembled WGS sequence"/>
</dbReference>
<comment type="caution">
    <text evidence="3">The sequence shown here is derived from an EMBL/GenBank/DDBJ whole genome shotgun (WGS) entry which is preliminary data.</text>
</comment>
<reference evidence="3 4" key="1">
    <citation type="submission" date="2017-02" db="EMBL/GenBank/DDBJ databases">
        <title>Draft Genome Sequences of 'Candidatus Synechococcus spongiarum', Cyanobacterial Symbionts of the Mediterranean Sponge Aplysina aerophoba from two locations.</title>
        <authorList>
            <person name="Slaby B.M."/>
            <person name="Hentschel U."/>
        </authorList>
    </citation>
    <scope>NUCLEOTIDE SEQUENCE [LARGE SCALE GENOMIC DNA]</scope>
    <source>
        <strain evidence="3">LMB bulk15N</strain>
    </source>
</reference>
<feature type="transmembrane region" description="Helical" evidence="1">
    <location>
        <begin position="57"/>
        <end position="76"/>
    </location>
</feature>
<feature type="chain" id="PRO_5013159768" evidence="2">
    <location>
        <begin position="20"/>
        <end position="77"/>
    </location>
</feature>
<protein>
    <submittedName>
        <fullName evidence="3">Uncharacterized protein</fullName>
    </submittedName>
</protein>
<evidence type="ECO:0000256" key="1">
    <source>
        <dbReference type="SAM" id="Phobius"/>
    </source>
</evidence>
<evidence type="ECO:0000313" key="4">
    <source>
        <dbReference type="Proteomes" id="UP000242590"/>
    </source>
</evidence>
<keyword evidence="1" id="KW-0472">Membrane</keyword>
<sequence>MAAVFRVVCLCSFSLPPLAPSVKPAFDGQNVTSQFAVAALAAGVVTSYAVSQGQNPLVALGITVFSAVAAVAIGQWI</sequence>
<dbReference type="AlphaFoldDB" id="A0A1T1D0M2"/>
<evidence type="ECO:0000313" key="3">
    <source>
        <dbReference type="EMBL" id="OOV34364.1"/>
    </source>
</evidence>
<name>A0A1T1D0M2_9SYNE</name>
<proteinExistence type="predicted"/>
<gene>
    <name evidence="3" type="ORF">BV53_05950</name>
</gene>
<keyword evidence="1" id="KW-0812">Transmembrane</keyword>
<feature type="signal peptide" evidence="2">
    <location>
        <begin position="1"/>
        <end position="19"/>
    </location>
</feature>
<feature type="transmembrane region" description="Helical" evidence="1">
    <location>
        <begin position="31"/>
        <end position="50"/>
    </location>
</feature>
<accession>A0A1T1D0M2</accession>